<feature type="binding site" evidence="4">
    <location>
        <position position="243"/>
    </location>
    <ligand>
        <name>substrate</name>
    </ligand>
</feature>
<evidence type="ECO:0000259" key="9">
    <source>
        <dbReference type="Pfam" id="PF13439"/>
    </source>
</evidence>
<feature type="domain" description="Glycoside hydrolase family 57 N-terminal" evidence="7">
    <location>
        <begin position="11"/>
        <end position="338"/>
    </location>
</feature>
<evidence type="ECO:0000256" key="3">
    <source>
        <dbReference type="PIRSR" id="PIRSR640042-1"/>
    </source>
</evidence>
<evidence type="ECO:0000259" key="6">
    <source>
        <dbReference type="Pfam" id="PF00534"/>
    </source>
</evidence>
<feature type="domain" description="Glycosyl transferase family 1" evidence="6">
    <location>
        <begin position="773"/>
        <end position="929"/>
    </location>
</feature>
<protein>
    <submittedName>
        <fullName evidence="10">1,4-alpha-glucan branching protein</fullName>
    </submittedName>
</protein>
<evidence type="ECO:0000256" key="2">
    <source>
        <dbReference type="ARBA" id="ARBA00023277"/>
    </source>
</evidence>
<feature type="binding site" evidence="4">
    <location>
        <position position="476"/>
    </location>
    <ligand>
        <name>substrate</name>
    </ligand>
</feature>
<dbReference type="InterPro" id="IPR040042">
    <property type="entry name" value="Branching_enz_MT3115-like"/>
</dbReference>
<feature type="binding site" evidence="4">
    <location>
        <position position="260"/>
    </location>
    <ligand>
        <name>substrate</name>
    </ligand>
</feature>
<evidence type="ECO:0000256" key="4">
    <source>
        <dbReference type="PIRSR" id="PIRSR640042-2"/>
    </source>
</evidence>
<dbReference type="GO" id="GO:0030979">
    <property type="term" value="P:alpha-glucan biosynthetic process"/>
    <property type="evidence" value="ECO:0007669"/>
    <property type="project" value="InterPro"/>
</dbReference>
<dbReference type="InterPro" id="IPR028995">
    <property type="entry name" value="Glyco_hydro_57/38_cen_sf"/>
</dbReference>
<comment type="caution">
    <text evidence="10">The sequence shown here is derived from an EMBL/GenBank/DDBJ whole genome shotgun (WGS) entry which is preliminary data.</text>
</comment>
<dbReference type="InterPro" id="IPR001296">
    <property type="entry name" value="Glyco_trans_1"/>
</dbReference>
<dbReference type="CDD" id="cd03801">
    <property type="entry name" value="GT4_PimA-like"/>
    <property type="match status" value="1"/>
</dbReference>
<dbReference type="Gene3D" id="3.40.50.2000">
    <property type="entry name" value="Glycogen Phosphorylase B"/>
    <property type="match status" value="2"/>
</dbReference>
<dbReference type="PANTHER" id="PTHR41695">
    <property type="entry name" value="1,4-ALPHA-GLUCAN BRANCHING ENZYME RV3031-RELATED"/>
    <property type="match status" value="1"/>
</dbReference>
<organism evidence="10 11">
    <name type="scientific">Paenibacillus selenitireducens</name>
    <dbReference type="NCBI Taxonomy" id="1324314"/>
    <lineage>
        <taxon>Bacteria</taxon>
        <taxon>Bacillati</taxon>
        <taxon>Bacillota</taxon>
        <taxon>Bacilli</taxon>
        <taxon>Bacillales</taxon>
        <taxon>Paenibacillaceae</taxon>
        <taxon>Paenibacillus</taxon>
    </lineage>
</organism>
<evidence type="ECO:0000313" key="11">
    <source>
        <dbReference type="Proteomes" id="UP000190188"/>
    </source>
</evidence>
<dbReference type="Pfam" id="PF09210">
    <property type="entry name" value="BE_C"/>
    <property type="match status" value="1"/>
</dbReference>
<dbReference type="GO" id="GO:0005576">
    <property type="term" value="C:extracellular region"/>
    <property type="evidence" value="ECO:0007669"/>
    <property type="project" value="TreeGrafter"/>
</dbReference>
<accession>A0A1T2XA88</accession>
<comment type="similarity">
    <text evidence="1 5">Belongs to the glycosyl hydrolase 57 family.</text>
</comment>
<reference evidence="10 11" key="1">
    <citation type="submission" date="2017-01" db="EMBL/GenBank/DDBJ databases">
        <title>Genome analysis of Paenibacillus selenitrireducens ES3-24.</title>
        <authorList>
            <person name="Xu D."/>
            <person name="Yao R."/>
            <person name="Zheng S."/>
        </authorList>
    </citation>
    <scope>NUCLEOTIDE SEQUENCE [LARGE SCALE GENOMIC DNA]</scope>
    <source>
        <strain evidence="10 11">ES3-24</strain>
    </source>
</reference>
<dbReference type="Gene3D" id="1.20.1430.10">
    <property type="entry name" value="Families 57/38 glycoside transferase, middle domain"/>
    <property type="match status" value="1"/>
</dbReference>
<dbReference type="RefSeq" id="WP_078499838.1">
    <property type="nucleotide sequence ID" value="NZ_MSZX01000006.1"/>
</dbReference>
<feature type="active site" description="Proton donor" evidence="3">
    <location>
        <position position="358"/>
    </location>
</feature>
<dbReference type="SUPFAM" id="SSF88713">
    <property type="entry name" value="Glycoside hydrolase/deacetylase"/>
    <property type="match status" value="1"/>
</dbReference>
<dbReference type="AlphaFoldDB" id="A0A1T2XA88"/>
<dbReference type="STRING" id="1324314.BVG16_16815"/>
<dbReference type="SUPFAM" id="SSF53756">
    <property type="entry name" value="UDP-Glycosyltransferase/glycogen phosphorylase"/>
    <property type="match status" value="1"/>
</dbReference>
<dbReference type="OrthoDB" id="9803279at2"/>
<name>A0A1T2XA88_9BACL</name>
<keyword evidence="2 5" id="KW-0119">Carbohydrate metabolism</keyword>
<feature type="domain" description="Glycosyltransferase subfamily 4-like N-terminal" evidence="9">
    <location>
        <begin position="576"/>
        <end position="752"/>
    </location>
</feature>
<dbReference type="GO" id="GO:0003844">
    <property type="term" value="F:1,4-alpha-glucan branching enzyme activity"/>
    <property type="evidence" value="ECO:0007669"/>
    <property type="project" value="InterPro"/>
</dbReference>
<dbReference type="InterPro" id="IPR004300">
    <property type="entry name" value="Glyco_hydro_57_N"/>
</dbReference>
<dbReference type="Pfam" id="PF03065">
    <property type="entry name" value="Glyco_hydro_57"/>
    <property type="match status" value="1"/>
</dbReference>
<keyword evidence="11" id="KW-1185">Reference proteome</keyword>
<proteinExistence type="inferred from homology"/>
<dbReference type="InterPro" id="IPR037090">
    <property type="entry name" value="57_glycoside_trans_central"/>
</dbReference>
<dbReference type="Proteomes" id="UP000190188">
    <property type="component" value="Unassembled WGS sequence"/>
</dbReference>
<sequence length="955" mass="109912">MNLNVQGYLSLILHAHLPYVRHADRDDYMEERWFFEAMTETYLPLLQMFDRLHQDNVPFRLTVSLSPPLLAMMEDSLMIERYEAYLTQLIQLATLEQVRNQDQPEFAQLAAMYHARWTELFTYYRDCDCNVISKFRLYQDLGYIDIMTCSATHAFLPFMKHRESMKAQILVGVLEYERHFGQKPKGIWLPECAYTSELSTVLKECGIQYFIVDQHGLEHATPKPARGLSAPIMTVDGIHAFARDPESSRQVWSSHEGYPGDPDYREYYRDIGYDLGWNDAEEWDYIKPYVLKNGARINTGMKYFRISGKNEDKAPYVPDWARHKASMHADHFLLCREQQIANLQSSNDRKPLIVSPYDAELFGHWWYEGPLWIEALFRNSRNQQGTFAFITPGDYLKEYPISDTVDLPFCSWGRNGYGEVWLQQKNDWVYRHLHMAEDRLLHTLQQQRDHLWGHTNVAERILHQAARELMLAQSSDWAFIIDAQTVPTYAAARTQRHLAQFHQLLEMIDHQVYDVELLQRLEEQNACLPTVSYHMYMPETSLHPHLLSTTYGRETLTSMRHKKVLMLAWEFPPLVVGGLAKAVFDLSRYLVTQGIEVHVITREVQGSPAYEILNQIHVHRVTVLQSITPIDFMDWVFQLNLAISDYAVLLLESGHRFDFIHAHDWLVHYAAKDLKEFAGIPLIATIHATEHGRNHGIIEQDIQRHIHQLETELTTIADQVIVCSHSMVQEIQNLFSTPASKISMIPNGVELSSKLHSQQAHDLAIHRLRYAQPDEKIVFYIGRLVYEKGIQVLIEALPSIHAAVPKTRIIIAGTGPMKQALQDLTARKELDAFVTFTGFIHDDERNLLLQMADVCVFPSLYEPFGIVALEAMQSGTPVVVSDTGGLAEIIDHGTDGYKALPGHVESLAWHVTEVLLHPEIAEGMAKNALNKVEQRYDWKSIAASTKKVYEGVITK</sequence>
<evidence type="ECO:0000259" key="8">
    <source>
        <dbReference type="Pfam" id="PF09210"/>
    </source>
</evidence>
<evidence type="ECO:0000256" key="5">
    <source>
        <dbReference type="RuleBase" id="RU361196"/>
    </source>
</evidence>
<feature type="binding site" evidence="4">
    <location>
        <position position="412"/>
    </location>
    <ligand>
        <name>substrate</name>
    </ligand>
</feature>
<dbReference type="InterPro" id="IPR028098">
    <property type="entry name" value="Glyco_trans_4-like_N"/>
</dbReference>
<feature type="domain" description="1,4-alpha-glucan branching enzyme C-terminal" evidence="8">
    <location>
        <begin position="432"/>
        <end position="536"/>
    </location>
</feature>
<dbReference type="InterPro" id="IPR015293">
    <property type="entry name" value="BE_C"/>
</dbReference>
<dbReference type="SUPFAM" id="SSF88688">
    <property type="entry name" value="Families 57/38 glycoside transferase middle domain"/>
    <property type="match status" value="1"/>
</dbReference>
<evidence type="ECO:0000256" key="1">
    <source>
        <dbReference type="ARBA" id="ARBA00006821"/>
    </source>
</evidence>
<feature type="active site" description="Nucleophile" evidence="3">
    <location>
        <position position="191"/>
    </location>
</feature>
<dbReference type="CDD" id="cd10792">
    <property type="entry name" value="GH57N_AmyC_like"/>
    <property type="match status" value="1"/>
</dbReference>
<dbReference type="PANTHER" id="PTHR41695:SF1">
    <property type="entry name" value="1,4-ALPHA-GLUCAN BRANCHING ENZYME TK1436"/>
    <property type="match status" value="1"/>
</dbReference>
<dbReference type="Gene3D" id="3.20.110.10">
    <property type="entry name" value="Glycoside hydrolase 38, N terminal domain"/>
    <property type="match status" value="1"/>
</dbReference>
<gene>
    <name evidence="10" type="ORF">BVG16_16815</name>
</gene>
<evidence type="ECO:0000259" key="7">
    <source>
        <dbReference type="Pfam" id="PF03065"/>
    </source>
</evidence>
<dbReference type="Pfam" id="PF00534">
    <property type="entry name" value="Glycos_transf_1"/>
    <property type="match status" value="1"/>
</dbReference>
<evidence type="ECO:0000313" key="10">
    <source>
        <dbReference type="EMBL" id="OPA76819.1"/>
    </source>
</evidence>
<dbReference type="EMBL" id="MSZX01000006">
    <property type="protein sequence ID" value="OPA76819.1"/>
    <property type="molecule type" value="Genomic_DNA"/>
</dbReference>
<dbReference type="Pfam" id="PF13439">
    <property type="entry name" value="Glyco_transf_4"/>
    <property type="match status" value="1"/>
</dbReference>
<dbReference type="InterPro" id="IPR011330">
    <property type="entry name" value="Glyco_hydro/deAcase_b/a-brl"/>
</dbReference>
<dbReference type="InterPro" id="IPR027291">
    <property type="entry name" value="Glyco_hydro_38_N_sf"/>
</dbReference>